<keyword evidence="4" id="KW-0249">Electron transport</keyword>
<comment type="caution">
    <text evidence="9">The sequence shown here is derived from an EMBL/GenBank/DDBJ whole genome shotgun (WGS) entry which is preliminary data.</text>
</comment>
<dbReference type="PANTHER" id="PTHR33751">
    <property type="entry name" value="CBB3-TYPE CYTOCHROME C OXIDASE SUBUNIT FIXP"/>
    <property type="match status" value="1"/>
</dbReference>
<feature type="domain" description="Cytochrome c" evidence="8">
    <location>
        <begin position="276"/>
        <end position="364"/>
    </location>
</feature>
<evidence type="ECO:0000256" key="1">
    <source>
        <dbReference type="ARBA" id="ARBA00022448"/>
    </source>
</evidence>
<dbReference type="InterPro" id="IPR009056">
    <property type="entry name" value="Cyt_c-like_dom"/>
</dbReference>
<evidence type="ECO:0000313" key="10">
    <source>
        <dbReference type="Proteomes" id="UP001144323"/>
    </source>
</evidence>
<dbReference type="PROSITE" id="PS51007">
    <property type="entry name" value="CYTC"/>
    <property type="match status" value="3"/>
</dbReference>
<organism evidence="9 10">
    <name type="scientific">Methylocystis echinoides</name>
    <dbReference type="NCBI Taxonomy" id="29468"/>
    <lineage>
        <taxon>Bacteria</taxon>
        <taxon>Pseudomonadati</taxon>
        <taxon>Pseudomonadota</taxon>
        <taxon>Alphaproteobacteria</taxon>
        <taxon>Hyphomicrobiales</taxon>
        <taxon>Methylocystaceae</taxon>
        <taxon>Methylocystis</taxon>
    </lineage>
</organism>
<dbReference type="SUPFAM" id="SSF46626">
    <property type="entry name" value="Cytochrome c"/>
    <property type="match status" value="3"/>
</dbReference>
<dbReference type="InterPro" id="IPR050597">
    <property type="entry name" value="Cytochrome_c_Oxidase_Subunit"/>
</dbReference>
<dbReference type="EMBL" id="BSEC01000001">
    <property type="protein sequence ID" value="GLI93380.1"/>
    <property type="molecule type" value="Genomic_DNA"/>
</dbReference>
<evidence type="ECO:0000256" key="7">
    <source>
        <dbReference type="SAM" id="Phobius"/>
    </source>
</evidence>
<dbReference type="PANTHER" id="PTHR33751:SF9">
    <property type="entry name" value="CYTOCHROME C4"/>
    <property type="match status" value="1"/>
</dbReference>
<dbReference type="Pfam" id="PF13442">
    <property type="entry name" value="Cytochrome_CBB3"/>
    <property type="match status" value="1"/>
</dbReference>
<evidence type="ECO:0000256" key="4">
    <source>
        <dbReference type="ARBA" id="ARBA00022982"/>
    </source>
</evidence>
<feature type="transmembrane region" description="Helical" evidence="7">
    <location>
        <begin position="7"/>
        <end position="34"/>
    </location>
</feature>
<keyword evidence="2 6" id="KW-0349">Heme</keyword>
<protein>
    <submittedName>
        <fullName evidence="9">Cytochrome c</fullName>
    </submittedName>
</protein>
<evidence type="ECO:0000259" key="8">
    <source>
        <dbReference type="PROSITE" id="PS51007"/>
    </source>
</evidence>
<evidence type="ECO:0000256" key="5">
    <source>
        <dbReference type="ARBA" id="ARBA00023004"/>
    </source>
</evidence>
<dbReference type="InterPro" id="IPR036909">
    <property type="entry name" value="Cyt_c-like_dom_sf"/>
</dbReference>
<keyword evidence="7" id="KW-0812">Transmembrane</keyword>
<dbReference type="AlphaFoldDB" id="A0A9W6LS74"/>
<keyword evidence="10" id="KW-1185">Reference proteome</keyword>
<evidence type="ECO:0000256" key="2">
    <source>
        <dbReference type="ARBA" id="ARBA00022617"/>
    </source>
</evidence>
<keyword evidence="7" id="KW-0472">Membrane</keyword>
<proteinExistence type="predicted"/>
<keyword evidence="3 6" id="KW-0479">Metal-binding</keyword>
<sequence>MGAHSRAWCSVMTAAGALGAAGLAAIMIMAGGIYDIGASKPHFAVTYWLLDFAKRRSIETQSFMIRAPRLDDPDMITLGAAHYLGGCRQCHGAPGAPRNPIASSMLPQPADLVRVAPTWTSPQLFWIVRNGLKYTGMPAWPDVTREDEVWALVAFLRALPTMSREQYARLSAGGLAPPQRSGREIAEFGAEAEALSRCGRCHDPPAPGAASALVPRLAGQSRAYLELALRDYAEGRRASGVMRPVVAELDNESIAILARYYGELPPMRGAAMPEDAGVKRGRTIAERGDLETGAPPCLACHGATSAATFPRLDGQSARYLESQLRFLKAGQRMGSIQSKIMTVIAARLSDEQIDSVTRYFASVQPPAKPAPSAHHAKGR</sequence>
<dbReference type="GO" id="GO:0009055">
    <property type="term" value="F:electron transfer activity"/>
    <property type="evidence" value="ECO:0007669"/>
    <property type="project" value="InterPro"/>
</dbReference>
<feature type="domain" description="Cytochrome c" evidence="8">
    <location>
        <begin position="74"/>
        <end position="160"/>
    </location>
</feature>
<gene>
    <name evidence="9" type="ORF">LMG27198_23720</name>
</gene>
<evidence type="ECO:0000256" key="3">
    <source>
        <dbReference type="ARBA" id="ARBA00022723"/>
    </source>
</evidence>
<dbReference type="Gene3D" id="1.10.760.10">
    <property type="entry name" value="Cytochrome c-like domain"/>
    <property type="match status" value="3"/>
</dbReference>
<dbReference type="GO" id="GO:0020037">
    <property type="term" value="F:heme binding"/>
    <property type="evidence" value="ECO:0007669"/>
    <property type="project" value="InterPro"/>
</dbReference>
<reference evidence="9" key="1">
    <citation type="journal article" date="2023" name="Int. J. Syst. Evol. Microbiol.">
        <title>Methylocystis iwaonis sp. nov., a type II methane-oxidizing bacterium from surface soil of a rice paddy field in Japan, and emended description of the genus Methylocystis (ex Whittenbury et al. 1970) Bowman et al. 1993.</title>
        <authorList>
            <person name="Kaise H."/>
            <person name="Sawadogo J.B."/>
            <person name="Alam M.S."/>
            <person name="Ueno C."/>
            <person name="Dianou D."/>
            <person name="Shinjo R."/>
            <person name="Asakawa S."/>
        </authorList>
    </citation>
    <scope>NUCLEOTIDE SEQUENCE</scope>
    <source>
        <strain evidence="9">LMG27198</strain>
    </source>
</reference>
<dbReference type="Proteomes" id="UP001144323">
    <property type="component" value="Unassembled WGS sequence"/>
</dbReference>
<feature type="domain" description="Cytochrome c" evidence="8">
    <location>
        <begin position="177"/>
        <end position="265"/>
    </location>
</feature>
<evidence type="ECO:0000313" key="9">
    <source>
        <dbReference type="EMBL" id="GLI93380.1"/>
    </source>
</evidence>
<keyword evidence="7" id="KW-1133">Transmembrane helix</keyword>
<evidence type="ECO:0000256" key="6">
    <source>
        <dbReference type="PROSITE-ProRule" id="PRU00433"/>
    </source>
</evidence>
<name>A0A9W6LS74_9HYPH</name>
<dbReference type="GO" id="GO:0046872">
    <property type="term" value="F:metal ion binding"/>
    <property type="evidence" value="ECO:0007669"/>
    <property type="project" value="UniProtKB-KW"/>
</dbReference>
<accession>A0A9W6LS74</accession>
<keyword evidence="5 6" id="KW-0408">Iron</keyword>
<keyword evidence="1" id="KW-0813">Transport</keyword>